<keyword evidence="2 5" id="KW-0812">Transmembrane</keyword>
<dbReference type="InterPro" id="IPR023352">
    <property type="entry name" value="MAPEG-like_dom_sf"/>
</dbReference>
<evidence type="ECO:0000256" key="3">
    <source>
        <dbReference type="ARBA" id="ARBA00022989"/>
    </source>
</evidence>
<evidence type="ECO:0000313" key="6">
    <source>
        <dbReference type="EMBL" id="MBB5708860.1"/>
    </source>
</evidence>
<gene>
    <name evidence="6" type="ORF">FHT02_000066</name>
</gene>
<evidence type="ECO:0008006" key="8">
    <source>
        <dbReference type="Google" id="ProtNLM"/>
    </source>
</evidence>
<dbReference type="GO" id="GO:0016020">
    <property type="term" value="C:membrane"/>
    <property type="evidence" value="ECO:0007669"/>
    <property type="project" value="UniProtKB-SubCell"/>
</dbReference>
<evidence type="ECO:0000256" key="5">
    <source>
        <dbReference type="SAM" id="Phobius"/>
    </source>
</evidence>
<keyword evidence="7" id="KW-1185">Reference proteome</keyword>
<keyword evidence="4 5" id="KW-0472">Membrane</keyword>
<feature type="transmembrane region" description="Helical" evidence="5">
    <location>
        <begin position="119"/>
        <end position="141"/>
    </location>
</feature>
<proteinExistence type="predicted"/>
<dbReference type="EMBL" id="JACIJF010000001">
    <property type="protein sequence ID" value="MBB5708860.1"/>
    <property type="molecule type" value="Genomic_DNA"/>
</dbReference>
<reference evidence="6 7" key="1">
    <citation type="submission" date="2020-08" db="EMBL/GenBank/DDBJ databases">
        <title>Genomic Encyclopedia of Type Strains, Phase IV (KMG-IV): sequencing the most valuable type-strain genomes for metagenomic binning, comparative biology and taxonomic classification.</title>
        <authorList>
            <person name="Goeker M."/>
        </authorList>
    </citation>
    <scope>NUCLEOTIDE SEQUENCE [LARGE SCALE GENOMIC DNA]</scope>
    <source>
        <strain evidence="6 7">DSM 26736</strain>
    </source>
</reference>
<dbReference type="InterPro" id="IPR001129">
    <property type="entry name" value="Membr-assoc_MAPEG"/>
</dbReference>
<evidence type="ECO:0000313" key="7">
    <source>
        <dbReference type="Proteomes" id="UP000527143"/>
    </source>
</evidence>
<dbReference type="Proteomes" id="UP000527143">
    <property type="component" value="Unassembled WGS sequence"/>
</dbReference>
<dbReference type="Pfam" id="PF01124">
    <property type="entry name" value="MAPEG"/>
    <property type="match status" value="1"/>
</dbReference>
<accession>A0A840YJC9</accession>
<evidence type="ECO:0000256" key="2">
    <source>
        <dbReference type="ARBA" id="ARBA00022692"/>
    </source>
</evidence>
<evidence type="ECO:0000256" key="1">
    <source>
        <dbReference type="ARBA" id="ARBA00004370"/>
    </source>
</evidence>
<sequence>MNADILKPVVALAAWTLVMLVWAVATRLPAMRAAGIRMRTLVGTTGAHADRGLPATVQWKAHNYNHLTEQPTVFYAVALVLAVSGQGNGVNAWIAWAYVALRIAHSLWQATVNRVRVRFWLFGLSTLTLIALTLHAAMAVFR</sequence>
<organism evidence="6 7">
    <name type="scientific">Sphingomonas xinjiangensis</name>
    <dbReference type="NCBI Taxonomy" id="643568"/>
    <lineage>
        <taxon>Bacteria</taxon>
        <taxon>Pseudomonadati</taxon>
        <taxon>Pseudomonadota</taxon>
        <taxon>Alphaproteobacteria</taxon>
        <taxon>Sphingomonadales</taxon>
        <taxon>Sphingomonadaceae</taxon>
        <taxon>Sphingomonas</taxon>
    </lineage>
</organism>
<evidence type="ECO:0000256" key="4">
    <source>
        <dbReference type="ARBA" id="ARBA00023136"/>
    </source>
</evidence>
<protein>
    <recommendedName>
        <fullName evidence="8">MAPEG family protein</fullName>
    </recommendedName>
</protein>
<feature type="transmembrane region" description="Helical" evidence="5">
    <location>
        <begin position="12"/>
        <end position="30"/>
    </location>
</feature>
<dbReference type="SUPFAM" id="SSF161084">
    <property type="entry name" value="MAPEG domain-like"/>
    <property type="match status" value="1"/>
</dbReference>
<dbReference type="AlphaFoldDB" id="A0A840YJC9"/>
<keyword evidence="3 5" id="KW-1133">Transmembrane helix</keyword>
<comment type="caution">
    <text evidence="6">The sequence shown here is derived from an EMBL/GenBank/DDBJ whole genome shotgun (WGS) entry which is preliminary data.</text>
</comment>
<dbReference type="Gene3D" id="1.20.120.550">
    <property type="entry name" value="Membrane associated eicosanoid/glutathione metabolism-like domain"/>
    <property type="match status" value="1"/>
</dbReference>
<comment type="subcellular location">
    <subcellularLocation>
        <location evidence="1">Membrane</location>
    </subcellularLocation>
</comment>
<name>A0A840YJC9_9SPHN</name>
<feature type="transmembrane region" description="Helical" evidence="5">
    <location>
        <begin position="73"/>
        <end position="99"/>
    </location>
</feature>
<dbReference type="RefSeq" id="WP_184083115.1">
    <property type="nucleotide sequence ID" value="NZ_JACIJF010000001.1"/>
</dbReference>